<keyword evidence="4" id="KW-0808">Transferase</keyword>
<dbReference type="AlphaFoldDB" id="A0A9P7YT85"/>
<evidence type="ECO:0000256" key="7">
    <source>
        <dbReference type="ARBA" id="ARBA00022840"/>
    </source>
</evidence>
<dbReference type="PANTHER" id="PTHR24348:SF22">
    <property type="entry name" value="NON-SPECIFIC SERINE_THREONINE PROTEIN KINASE"/>
    <property type="match status" value="1"/>
</dbReference>
<dbReference type="GO" id="GO:0003723">
    <property type="term" value="F:RNA binding"/>
    <property type="evidence" value="ECO:0007669"/>
    <property type="project" value="InterPro"/>
</dbReference>
<dbReference type="Pfam" id="PF00069">
    <property type="entry name" value="Pkinase"/>
    <property type="match status" value="1"/>
</dbReference>
<dbReference type="CDD" id="cd21134">
    <property type="entry name" value="YTH"/>
    <property type="match status" value="1"/>
</dbReference>
<dbReference type="Gene3D" id="1.10.510.10">
    <property type="entry name" value="Transferase(Phosphotransferase) domain 1"/>
    <property type="match status" value="1"/>
</dbReference>
<dbReference type="PROSITE" id="PS50011">
    <property type="entry name" value="PROTEIN_KINASE_DOM"/>
    <property type="match status" value="1"/>
</dbReference>
<comment type="caution">
    <text evidence="14">The sequence shown here is derived from an EMBL/GenBank/DDBJ whole genome shotgun (WGS) entry which is preliminary data.</text>
</comment>
<comment type="catalytic activity">
    <reaction evidence="11">
        <text>L-seryl-[protein] + ATP = O-phospho-L-seryl-[protein] + ADP + H(+)</text>
        <dbReference type="Rhea" id="RHEA:17989"/>
        <dbReference type="Rhea" id="RHEA-COMP:9863"/>
        <dbReference type="Rhea" id="RHEA-COMP:11604"/>
        <dbReference type="ChEBI" id="CHEBI:15378"/>
        <dbReference type="ChEBI" id="CHEBI:29999"/>
        <dbReference type="ChEBI" id="CHEBI:30616"/>
        <dbReference type="ChEBI" id="CHEBI:83421"/>
        <dbReference type="ChEBI" id="CHEBI:456216"/>
        <dbReference type="EC" id="2.7.11.1"/>
    </reaction>
</comment>
<dbReference type="EC" id="2.7.11.1" evidence="2"/>
<dbReference type="GO" id="GO:0010506">
    <property type="term" value="P:regulation of autophagy"/>
    <property type="evidence" value="ECO:0007669"/>
    <property type="project" value="InterPro"/>
</dbReference>
<dbReference type="OrthoDB" id="10252171at2759"/>
<dbReference type="InterPro" id="IPR011009">
    <property type="entry name" value="Kinase-like_dom_sf"/>
</dbReference>
<evidence type="ECO:0000256" key="6">
    <source>
        <dbReference type="ARBA" id="ARBA00022777"/>
    </source>
</evidence>
<dbReference type="GO" id="GO:0005829">
    <property type="term" value="C:cytosol"/>
    <property type="evidence" value="ECO:0007669"/>
    <property type="project" value="TreeGrafter"/>
</dbReference>
<feature type="domain" description="YTH" evidence="13">
    <location>
        <begin position="393"/>
        <end position="530"/>
    </location>
</feature>
<keyword evidence="5" id="KW-0547">Nucleotide-binding</keyword>
<accession>A0A9P7YT85</accession>
<dbReference type="GO" id="GO:0034045">
    <property type="term" value="C:phagophore assembly site membrane"/>
    <property type="evidence" value="ECO:0007669"/>
    <property type="project" value="UniProtKB-SubCell"/>
</dbReference>
<dbReference type="InterPro" id="IPR008271">
    <property type="entry name" value="Ser/Thr_kinase_AS"/>
</dbReference>
<organism evidence="14 15">
    <name type="scientific">Amylocarpus encephaloides</name>
    <dbReference type="NCBI Taxonomy" id="45428"/>
    <lineage>
        <taxon>Eukaryota</taxon>
        <taxon>Fungi</taxon>
        <taxon>Dikarya</taxon>
        <taxon>Ascomycota</taxon>
        <taxon>Pezizomycotina</taxon>
        <taxon>Leotiomycetes</taxon>
        <taxon>Helotiales</taxon>
        <taxon>Helotiales incertae sedis</taxon>
        <taxon>Amylocarpus</taxon>
    </lineage>
</organism>
<sequence>MPRKQSDFVLDSKLKTQFLSRAVRHTRYIQGHTSRERQIQVKEVWDRESDLGRGSFGVVRLERRRSISTPNLEFPCRLRAVKEIQKRAMGGNSWDYMKELEIIAKFSHPRYAPYFVRTYGWFENADAVFITMEYFPLGDLQKFMRTSPPFSEEATRQIVRQLLEGMEFMHESDFAHRDIKPGNILVESNTPEWLVKIADFGISKQAREGETSLRTQVGTLSYMAPEVMGFLSGNDPAVAYSVAIDIWAIGVIAFELLFKRLPFRDVFDLTSYVLGNKPLDLEGASLPESCRDFLGGLIMPNPVDRPTAVSARNHPWMVEGVPPVDREDSLFVTDSPMGLYVSPPHLAATPASLAWSDLPAAEVTDTPLTTYHGPQFDSSVLIRNFQDLSLETTTYFVMRSDNEFDIESSVAHGVWTSSQRVNKILDKGFSRANGRVILVFSVIKRQVLPFNFCGVAQMTSPLDWENTDDHWMEDTWRGRFTVDWLCLTEVSFDKTKTIPVSQKSPGFRAIACYDGTEVSALSGYELLKAFSSEESDVLARRANQSDAMSLDDFAGSL</sequence>
<dbReference type="PANTHER" id="PTHR24348">
    <property type="entry name" value="SERINE/THREONINE-PROTEIN KINASE UNC-51-RELATED"/>
    <property type="match status" value="1"/>
</dbReference>
<dbReference type="Proteomes" id="UP000824998">
    <property type="component" value="Unassembled WGS sequence"/>
</dbReference>
<evidence type="ECO:0000256" key="3">
    <source>
        <dbReference type="ARBA" id="ARBA00022527"/>
    </source>
</evidence>
<dbReference type="SMART" id="SM00220">
    <property type="entry name" value="S_TKc"/>
    <property type="match status" value="1"/>
</dbReference>
<evidence type="ECO:0000313" key="15">
    <source>
        <dbReference type="Proteomes" id="UP000824998"/>
    </source>
</evidence>
<comment type="catalytic activity">
    <reaction evidence="10">
        <text>L-threonyl-[protein] + ATP = O-phospho-L-threonyl-[protein] + ADP + H(+)</text>
        <dbReference type="Rhea" id="RHEA:46608"/>
        <dbReference type="Rhea" id="RHEA-COMP:11060"/>
        <dbReference type="Rhea" id="RHEA-COMP:11605"/>
        <dbReference type="ChEBI" id="CHEBI:15378"/>
        <dbReference type="ChEBI" id="CHEBI:30013"/>
        <dbReference type="ChEBI" id="CHEBI:30616"/>
        <dbReference type="ChEBI" id="CHEBI:61977"/>
        <dbReference type="ChEBI" id="CHEBI:456216"/>
        <dbReference type="EC" id="2.7.11.1"/>
    </reaction>
</comment>
<keyword evidence="15" id="KW-1185">Reference proteome</keyword>
<dbReference type="Pfam" id="PF04146">
    <property type="entry name" value="YTH"/>
    <property type="match status" value="1"/>
</dbReference>
<evidence type="ECO:0000256" key="4">
    <source>
        <dbReference type="ARBA" id="ARBA00022679"/>
    </source>
</evidence>
<dbReference type="InterPro" id="IPR000719">
    <property type="entry name" value="Prot_kinase_dom"/>
</dbReference>
<evidence type="ECO:0000256" key="5">
    <source>
        <dbReference type="ARBA" id="ARBA00022741"/>
    </source>
</evidence>
<dbReference type="SUPFAM" id="SSF56112">
    <property type="entry name" value="Protein kinase-like (PK-like)"/>
    <property type="match status" value="1"/>
</dbReference>
<protein>
    <recommendedName>
        <fullName evidence="2">non-specific serine/threonine protein kinase</fullName>
        <ecNumber evidence="2">2.7.11.1</ecNumber>
    </recommendedName>
    <alternativeName>
        <fullName evidence="9">Autophagy-related protein 1</fullName>
    </alternativeName>
</protein>
<feature type="domain" description="Protein kinase" evidence="12">
    <location>
        <begin position="45"/>
        <end position="317"/>
    </location>
</feature>
<dbReference type="GO" id="GO:0005524">
    <property type="term" value="F:ATP binding"/>
    <property type="evidence" value="ECO:0007669"/>
    <property type="project" value="UniProtKB-KW"/>
</dbReference>
<keyword evidence="6 14" id="KW-0418">Kinase</keyword>
<dbReference type="InterPro" id="IPR007275">
    <property type="entry name" value="YTH_domain"/>
</dbReference>
<name>A0A9P7YT85_9HELO</name>
<dbReference type="PROSITE" id="PS00108">
    <property type="entry name" value="PROTEIN_KINASE_ST"/>
    <property type="match status" value="1"/>
</dbReference>
<dbReference type="InterPro" id="IPR045269">
    <property type="entry name" value="Atg1-like"/>
</dbReference>
<gene>
    <name evidence="14" type="ORF">BJ875DRAFT_479512</name>
</gene>
<evidence type="ECO:0000256" key="9">
    <source>
        <dbReference type="ARBA" id="ARBA00030237"/>
    </source>
</evidence>
<keyword evidence="7" id="KW-0067">ATP-binding</keyword>
<evidence type="ECO:0000259" key="13">
    <source>
        <dbReference type="PROSITE" id="PS50882"/>
    </source>
</evidence>
<evidence type="ECO:0000259" key="12">
    <source>
        <dbReference type="PROSITE" id="PS50011"/>
    </source>
</evidence>
<evidence type="ECO:0000256" key="2">
    <source>
        <dbReference type="ARBA" id="ARBA00012513"/>
    </source>
</evidence>
<dbReference type="GO" id="GO:0005776">
    <property type="term" value="C:autophagosome"/>
    <property type="evidence" value="ECO:0007669"/>
    <property type="project" value="TreeGrafter"/>
</dbReference>
<dbReference type="PROSITE" id="PS50882">
    <property type="entry name" value="YTH"/>
    <property type="match status" value="1"/>
</dbReference>
<evidence type="ECO:0000256" key="8">
    <source>
        <dbReference type="ARBA" id="ARBA00023006"/>
    </source>
</evidence>
<proteinExistence type="predicted"/>
<dbReference type="GO" id="GO:0004674">
    <property type="term" value="F:protein serine/threonine kinase activity"/>
    <property type="evidence" value="ECO:0007669"/>
    <property type="project" value="UniProtKB-KW"/>
</dbReference>
<reference evidence="14" key="1">
    <citation type="journal article" date="2021" name="IMA Fungus">
        <title>Genomic characterization of three marine fungi, including Emericellopsis atlantica sp. nov. with signatures of a generalist lifestyle and marine biomass degradation.</title>
        <authorList>
            <person name="Hagestad O.C."/>
            <person name="Hou L."/>
            <person name="Andersen J.H."/>
            <person name="Hansen E.H."/>
            <person name="Altermark B."/>
            <person name="Li C."/>
            <person name="Kuhnert E."/>
            <person name="Cox R.J."/>
            <person name="Crous P.W."/>
            <person name="Spatafora J.W."/>
            <person name="Lail K."/>
            <person name="Amirebrahimi M."/>
            <person name="Lipzen A."/>
            <person name="Pangilinan J."/>
            <person name="Andreopoulos W."/>
            <person name="Hayes R.D."/>
            <person name="Ng V."/>
            <person name="Grigoriev I.V."/>
            <person name="Jackson S.A."/>
            <person name="Sutton T.D.S."/>
            <person name="Dobson A.D.W."/>
            <person name="Rama T."/>
        </authorList>
    </citation>
    <scope>NUCLEOTIDE SEQUENCE</scope>
    <source>
        <strain evidence="14">TRa018bII</strain>
    </source>
</reference>
<dbReference type="EMBL" id="MU251359">
    <property type="protein sequence ID" value="KAG9239394.1"/>
    <property type="molecule type" value="Genomic_DNA"/>
</dbReference>
<evidence type="ECO:0000256" key="11">
    <source>
        <dbReference type="ARBA" id="ARBA00048679"/>
    </source>
</evidence>
<keyword evidence="3" id="KW-0723">Serine/threonine-protein kinase</keyword>
<evidence type="ECO:0000256" key="10">
    <source>
        <dbReference type="ARBA" id="ARBA00047899"/>
    </source>
</evidence>
<keyword evidence="8" id="KW-0072">Autophagy</keyword>
<evidence type="ECO:0000313" key="14">
    <source>
        <dbReference type="EMBL" id="KAG9239394.1"/>
    </source>
</evidence>
<comment type="subcellular location">
    <subcellularLocation>
        <location evidence="1">Preautophagosomal structure membrane</location>
        <topology evidence="1">Peripheral membrane protein</topology>
    </subcellularLocation>
</comment>
<evidence type="ECO:0000256" key="1">
    <source>
        <dbReference type="ARBA" id="ARBA00004623"/>
    </source>
</evidence>
<dbReference type="GO" id="GO:0000045">
    <property type="term" value="P:autophagosome assembly"/>
    <property type="evidence" value="ECO:0007669"/>
    <property type="project" value="TreeGrafter"/>
</dbReference>
<dbReference type="Gene3D" id="3.10.590.10">
    <property type="entry name" value="ph1033 like domains"/>
    <property type="match status" value="1"/>
</dbReference>